<protein>
    <recommendedName>
        <fullName evidence="4">fructose-bisphosphate aldolase</fullName>
        <ecNumber evidence="4">4.1.2.13</ecNumber>
    </recommendedName>
</protein>
<dbReference type="GO" id="GO:0005829">
    <property type="term" value="C:cytosol"/>
    <property type="evidence" value="ECO:0000318"/>
    <property type="project" value="GO_Central"/>
</dbReference>
<dbReference type="InterPro" id="IPR000741">
    <property type="entry name" value="FBA_I"/>
</dbReference>
<dbReference type="Pfam" id="PF00274">
    <property type="entry name" value="Glycolytic"/>
    <property type="match status" value="1"/>
</dbReference>
<dbReference type="GO" id="GO:0004332">
    <property type="term" value="F:fructose-bisphosphate aldolase activity"/>
    <property type="evidence" value="ECO:0000318"/>
    <property type="project" value="GO_Central"/>
</dbReference>
<sequence>MQLIRHTVVSIPNSPSTLVVKESAWYDGLVQIVEPKIFLDGDHSIGRTFEVAQKVWVKVFYYLAVNNIMFKGILLKPCMVTPAAKSKHRATPQQVADYTLEGFSGGQSEVEATLNLNSRNQGPNPLHVSSSYTRVFKNACLKISCPPRPTHLLSLASISMRKNQKRPRQVCQELYRMKVDEKRTQIKD</sequence>
<dbReference type="UniPathway" id="UPA00109">
    <property type="reaction ID" value="UER00183"/>
</dbReference>
<organism evidence="7">
    <name type="scientific">Manihot esculenta</name>
    <name type="common">Cassava</name>
    <name type="synonym">Jatropha manihot</name>
    <dbReference type="NCBI Taxonomy" id="3983"/>
    <lineage>
        <taxon>Eukaryota</taxon>
        <taxon>Viridiplantae</taxon>
        <taxon>Streptophyta</taxon>
        <taxon>Embryophyta</taxon>
        <taxon>Tracheophyta</taxon>
        <taxon>Spermatophyta</taxon>
        <taxon>Magnoliopsida</taxon>
        <taxon>eudicotyledons</taxon>
        <taxon>Gunneridae</taxon>
        <taxon>Pentapetalae</taxon>
        <taxon>rosids</taxon>
        <taxon>fabids</taxon>
        <taxon>Malpighiales</taxon>
        <taxon>Euphorbiaceae</taxon>
        <taxon>Crotonoideae</taxon>
        <taxon>Manihoteae</taxon>
        <taxon>Manihot</taxon>
    </lineage>
</organism>
<dbReference type="EMBL" id="CM004397">
    <property type="protein sequence ID" value="OAY37197.1"/>
    <property type="molecule type" value="Genomic_DNA"/>
</dbReference>
<keyword evidence="6" id="KW-0456">Lyase</keyword>
<evidence type="ECO:0000256" key="3">
    <source>
        <dbReference type="ARBA" id="ARBA00010387"/>
    </source>
</evidence>
<evidence type="ECO:0000256" key="4">
    <source>
        <dbReference type="ARBA" id="ARBA00013068"/>
    </source>
</evidence>
<dbReference type="GO" id="GO:0006096">
    <property type="term" value="P:glycolytic process"/>
    <property type="evidence" value="ECO:0000318"/>
    <property type="project" value="GO_Central"/>
</dbReference>
<evidence type="ECO:0000256" key="1">
    <source>
        <dbReference type="ARBA" id="ARBA00000441"/>
    </source>
</evidence>
<keyword evidence="5" id="KW-0324">Glycolysis</keyword>
<dbReference type="Gene3D" id="3.20.20.70">
    <property type="entry name" value="Aldolase class I"/>
    <property type="match status" value="1"/>
</dbReference>
<evidence type="ECO:0000256" key="6">
    <source>
        <dbReference type="ARBA" id="ARBA00023239"/>
    </source>
</evidence>
<evidence type="ECO:0000256" key="5">
    <source>
        <dbReference type="ARBA" id="ARBA00023152"/>
    </source>
</evidence>
<reference evidence="7" key="1">
    <citation type="submission" date="2016-02" db="EMBL/GenBank/DDBJ databases">
        <title>WGS assembly of Manihot esculenta.</title>
        <authorList>
            <person name="Bredeson J.V."/>
            <person name="Prochnik S.E."/>
            <person name="Lyons J.B."/>
            <person name="Schmutz J."/>
            <person name="Grimwood J."/>
            <person name="Vrebalov J."/>
            <person name="Bart R.S."/>
            <person name="Amuge T."/>
            <person name="Ferguson M.E."/>
            <person name="Green R."/>
            <person name="Putnam N."/>
            <person name="Stites J."/>
            <person name="Rounsley S."/>
            <person name="Rokhsar D.S."/>
        </authorList>
    </citation>
    <scope>NUCLEOTIDE SEQUENCE [LARGE SCALE GENOMIC DNA]</scope>
    <source>
        <tissue evidence="7">Leaf</tissue>
    </source>
</reference>
<dbReference type="SUPFAM" id="SSF51569">
    <property type="entry name" value="Aldolase"/>
    <property type="match status" value="1"/>
</dbReference>
<name>A0A2C9UZK4_MANES</name>
<dbReference type="GO" id="GO:0030388">
    <property type="term" value="P:fructose 1,6-bisphosphate metabolic process"/>
    <property type="evidence" value="ECO:0000318"/>
    <property type="project" value="GO_Central"/>
</dbReference>
<dbReference type="STRING" id="3983.A0A2C9UZK4"/>
<comment type="pathway">
    <text evidence="2">Carbohydrate degradation; glycolysis; D-glyceraldehyde 3-phosphate and glycerone phosphate from D-glucose: step 4/4.</text>
</comment>
<comment type="similarity">
    <text evidence="3">Belongs to the class I fructose-bisphosphate aldolase family.</text>
</comment>
<dbReference type="AlphaFoldDB" id="A0A2C9UZK4"/>
<comment type="catalytic activity">
    <reaction evidence="1">
        <text>beta-D-fructose 1,6-bisphosphate = D-glyceraldehyde 3-phosphate + dihydroxyacetone phosphate</text>
        <dbReference type="Rhea" id="RHEA:14729"/>
        <dbReference type="ChEBI" id="CHEBI:32966"/>
        <dbReference type="ChEBI" id="CHEBI:57642"/>
        <dbReference type="ChEBI" id="CHEBI:59776"/>
        <dbReference type="EC" id="4.1.2.13"/>
    </reaction>
</comment>
<dbReference type="PANTHER" id="PTHR11627">
    <property type="entry name" value="FRUCTOSE-BISPHOSPHATE ALDOLASE"/>
    <property type="match status" value="1"/>
</dbReference>
<dbReference type="EC" id="4.1.2.13" evidence="4"/>
<dbReference type="InterPro" id="IPR013785">
    <property type="entry name" value="Aldolase_TIM"/>
</dbReference>
<gene>
    <name evidence="7" type="ORF">MANES_11G082200</name>
</gene>
<proteinExistence type="inferred from homology"/>
<evidence type="ECO:0000256" key="2">
    <source>
        <dbReference type="ARBA" id="ARBA00004714"/>
    </source>
</evidence>
<evidence type="ECO:0000313" key="7">
    <source>
        <dbReference type="EMBL" id="OAY37197.1"/>
    </source>
</evidence>
<accession>A0A2C9UZK4</accession>